<evidence type="ECO:0000313" key="3">
    <source>
        <dbReference type="EMBL" id="KAJ7658574.1"/>
    </source>
</evidence>
<feature type="transmembrane region" description="Helical" evidence="2">
    <location>
        <begin position="44"/>
        <end position="62"/>
    </location>
</feature>
<keyword evidence="2" id="KW-0812">Transmembrane</keyword>
<feature type="region of interest" description="Disordered" evidence="1">
    <location>
        <begin position="123"/>
        <end position="208"/>
    </location>
</feature>
<dbReference type="AlphaFoldDB" id="A0AAD7CR20"/>
<gene>
    <name evidence="3" type="ORF">B0H17DRAFT_1096692</name>
</gene>
<dbReference type="EMBL" id="JARKIE010000277">
    <property type="protein sequence ID" value="KAJ7658574.1"/>
    <property type="molecule type" value="Genomic_DNA"/>
</dbReference>
<reference evidence="3" key="1">
    <citation type="submission" date="2023-03" db="EMBL/GenBank/DDBJ databases">
        <title>Massive genome expansion in bonnet fungi (Mycena s.s.) driven by repeated elements and novel gene families across ecological guilds.</title>
        <authorList>
            <consortium name="Lawrence Berkeley National Laboratory"/>
            <person name="Harder C.B."/>
            <person name="Miyauchi S."/>
            <person name="Viragh M."/>
            <person name="Kuo A."/>
            <person name="Thoen E."/>
            <person name="Andreopoulos B."/>
            <person name="Lu D."/>
            <person name="Skrede I."/>
            <person name="Drula E."/>
            <person name="Henrissat B."/>
            <person name="Morin E."/>
            <person name="Kohler A."/>
            <person name="Barry K."/>
            <person name="LaButti K."/>
            <person name="Morin E."/>
            <person name="Salamov A."/>
            <person name="Lipzen A."/>
            <person name="Mereny Z."/>
            <person name="Hegedus B."/>
            <person name="Baldrian P."/>
            <person name="Stursova M."/>
            <person name="Weitz H."/>
            <person name="Taylor A."/>
            <person name="Grigoriev I.V."/>
            <person name="Nagy L.G."/>
            <person name="Martin F."/>
            <person name="Kauserud H."/>
        </authorList>
    </citation>
    <scope>NUCLEOTIDE SEQUENCE</scope>
    <source>
        <strain evidence="3">CBHHK067</strain>
    </source>
</reference>
<feature type="compositionally biased region" description="Polar residues" evidence="1">
    <location>
        <begin position="182"/>
        <end position="201"/>
    </location>
</feature>
<evidence type="ECO:0000313" key="4">
    <source>
        <dbReference type="Proteomes" id="UP001221757"/>
    </source>
</evidence>
<evidence type="ECO:0000256" key="2">
    <source>
        <dbReference type="SAM" id="Phobius"/>
    </source>
</evidence>
<evidence type="ECO:0000256" key="1">
    <source>
        <dbReference type="SAM" id="MobiDB-lite"/>
    </source>
</evidence>
<keyword evidence="4" id="KW-1185">Reference proteome</keyword>
<protein>
    <submittedName>
        <fullName evidence="3">Uncharacterized protein</fullName>
    </submittedName>
</protein>
<keyword evidence="2" id="KW-1133">Transmembrane helix</keyword>
<feature type="compositionally biased region" description="Polar residues" evidence="1">
    <location>
        <begin position="152"/>
        <end position="169"/>
    </location>
</feature>
<dbReference type="Proteomes" id="UP001221757">
    <property type="component" value="Unassembled WGS sequence"/>
</dbReference>
<proteinExistence type="predicted"/>
<organism evidence="3 4">
    <name type="scientific">Mycena rosella</name>
    <name type="common">Pink bonnet</name>
    <name type="synonym">Agaricus rosellus</name>
    <dbReference type="NCBI Taxonomy" id="1033263"/>
    <lineage>
        <taxon>Eukaryota</taxon>
        <taxon>Fungi</taxon>
        <taxon>Dikarya</taxon>
        <taxon>Basidiomycota</taxon>
        <taxon>Agaricomycotina</taxon>
        <taxon>Agaricomycetes</taxon>
        <taxon>Agaricomycetidae</taxon>
        <taxon>Agaricales</taxon>
        <taxon>Marasmiineae</taxon>
        <taxon>Mycenaceae</taxon>
        <taxon>Mycena</taxon>
    </lineage>
</organism>
<name>A0AAD7CR20_MYCRO</name>
<feature type="compositionally biased region" description="Pro residues" evidence="1">
    <location>
        <begin position="131"/>
        <end position="148"/>
    </location>
</feature>
<feature type="region of interest" description="Disordered" evidence="1">
    <location>
        <begin position="272"/>
        <end position="327"/>
    </location>
</feature>
<feature type="transmembrane region" description="Helical" evidence="2">
    <location>
        <begin position="6"/>
        <end position="24"/>
    </location>
</feature>
<accession>A0AAD7CR20</accession>
<sequence length="473" mass="50036">MTYSIAAARTLVIIAVLTVGLIGLEHAASSLLAMLRGLAATRRFALFLLTSVATVSANHVLVVQTRITVGWATQTDTDYLFEEESIYPMDDGVEYHTGSESESDSAASGEGFIPAARSLAPSPSAASYESVPPPNPGRSPPFRHPPPAYGASDTSPPNNRQYFVQSAPTYASPMPPAETHRQQFASSAPHVSQSHFVSQNHADNDSHPILPSVPYSFAHKSSFIHHEYMRQIPKSNATMLYTYIPLPPRSRSPRFSGLPPLEDGRFPIATGFAFPNAIPTPPRRRPNGPGSRGAGGNAHAFSAASLPAGGMPQNPAADHHDAPNSNATSLATSLSLLSRIQRLGVTEPMSPSPVPVQQSAADALASNRDPTPVVVPAASRLHAPLPRRQAGGAATLILRVVSPPPAAAPDLNQHDCISWESKGEWAATDLDNFFAALPSSATQNRSLPAGAFFPMVPAFSGRAEIPSGFVPLV</sequence>
<comment type="caution">
    <text evidence="3">The sequence shown here is derived from an EMBL/GenBank/DDBJ whole genome shotgun (WGS) entry which is preliminary data.</text>
</comment>
<keyword evidence="2" id="KW-0472">Membrane</keyword>
<feature type="non-terminal residue" evidence="3">
    <location>
        <position position="1"/>
    </location>
</feature>